<name>A0A8T2MXP0_9TELE</name>
<organism evidence="1 2">
    <name type="scientific">Albula glossodonta</name>
    <name type="common">roundjaw bonefish</name>
    <dbReference type="NCBI Taxonomy" id="121402"/>
    <lineage>
        <taxon>Eukaryota</taxon>
        <taxon>Metazoa</taxon>
        <taxon>Chordata</taxon>
        <taxon>Craniata</taxon>
        <taxon>Vertebrata</taxon>
        <taxon>Euteleostomi</taxon>
        <taxon>Actinopterygii</taxon>
        <taxon>Neopterygii</taxon>
        <taxon>Teleostei</taxon>
        <taxon>Albuliformes</taxon>
        <taxon>Albulidae</taxon>
        <taxon>Albula</taxon>
    </lineage>
</organism>
<dbReference type="Proteomes" id="UP000824540">
    <property type="component" value="Unassembled WGS sequence"/>
</dbReference>
<dbReference type="AlphaFoldDB" id="A0A8T2MXP0"/>
<proteinExistence type="predicted"/>
<dbReference type="PANTHER" id="PTHR47306">
    <property type="entry name" value="SI:CH211-178J18.4-RELATED"/>
    <property type="match status" value="1"/>
</dbReference>
<keyword evidence="2" id="KW-1185">Reference proteome</keyword>
<evidence type="ECO:0000313" key="1">
    <source>
        <dbReference type="EMBL" id="KAG9332356.1"/>
    </source>
</evidence>
<dbReference type="PANTHER" id="PTHR47306:SF2">
    <property type="entry name" value="CORE-BINDING (CB) DOMAIN-CONTAINING PROTEIN"/>
    <property type="match status" value="1"/>
</dbReference>
<feature type="non-terminal residue" evidence="1">
    <location>
        <position position="1"/>
    </location>
</feature>
<sequence>MHQDNYHKLVEAKLYKQTIQNYIKRLKRYAILREGLLSPHDCRLILRAAKNDFLAVIGKLIGMQAVEDSELTKSGCQLVEYYLEATLMRRNMLRPGVVEHMTMQEWVRRTPLPGHGGHTVIVVMELKTPATQVASLQDVWFQVYFEEVRPTLLGKKRYNCPKVTCPMARRAFETATKKDMAEADKFLVPDYLTHSTAMAEKNN</sequence>
<comment type="caution">
    <text evidence="1">The sequence shown here is derived from an EMBL/GenBank/DDBJ whole genome shotgun (WGS) entry which is preliminary data.</text>
</comment>
<gene>
    <name evidence="1" type="ORF">JZ751_015326</name>
</gene>
<reference evidence="1" key="1">
    <citation type="thesis" date="2021" institute="BYU ScholarsArchive" country="Provo, UT, USA">
        <title>Applications of and Algorithms for Genome Assembly and Genomic Analyses with an Emphasis on Marine Teleosts.</title>
        <authorList>
            <person name="Pickett B.D."/>
        </authorList>
    </citation>
    <scope>NUCLEOTIDE SEQUENCE</scope>
    <source>
        <strain evidence="1">HI-2016</strain>
    </source>
</reference>
<dbReference type="EMBL" id="JAFBMS010000241">
    <property type="protein sequence ID" value="KAG9332356.1"/>
    <property type="molecule type" value="Genomic_DNA"/>
</dbReference>
<accession>A0A8T2MXP0</accession>
<evidence type="ECO:0000313" key="2">
    <source>
        <dbReference type="Proteomes" id="UP000824540"/>
    </source>
</evidence>
<protein>
    <submittedName>
        <fullName evidence="1">Uncharacterized protein</fullName>
    </submittedName>
</protein>
<dbReference type="OrthoDB" id="8929197at2759"/>